<evidence type="ECO:0000313" key="1">
    <source>
        <dbReference type="EMBL" id="ABM28095.1"/>
    </source>
</evidence>
<dbReference type="AlphaFoldDB" id="A0A0H3A6Y8"/>
<accession>A0A0H3A6Y8</accession>
<reference evidence="2" key="1">
    <citation type="journal article" date="2009" name="Environ. Microbiol.">
        <title>Contribution of mobile genetic elements to Desulfovibrio vulgaris genome plasticity.</title>
        <authorList>
            <person name="Walker C.B."/>
            <person name="Stolyar S."/>
            <person name="Chivian D."/>
            <person name="Pinel N."/>
            <person name="Gabster J.A."/>
            <person name="Dehal P.S."/>
            <person name="He Z."/>
            <person name="Yang Z.K."/>
            <person name="Yen H.C."/>
            <person name="Zhou J."/>
            <person name="Wall J.D."/>
            <person name="Hazen T.C."/>
            <person name="Arkin A.P."/>
            <person name="Stahl D.A."/>
        </authorList>
    </citation>
    <scope>NUCLEOTIDE SEQUENCE [LARGE SCALE GENOMIC DNA]</scope>
    <source>
        <strain evidence="2">DP4</strain>
    </source>
</reference>
<proteinExistence type="predicted"/>
<dbReference type="EMBL" id="CP000527">
    <property type="protein sequence ID" value="ABM28095.1"/>
    <property type="molecule type" value="Genomic_DNA"/>
</dbReference>
<sequence length="116" mass="13144">MPKVMLTVSGKEAELHSLKRSDCVELLGMEKQRAASAAKAARGDDEALSRIVNDEFMSRREACVREMHPELEPWDDLPNRDVLQLINETWLYSLGYPEEEIKNLLRSGGSQPTQTD</sequence>
<organism evidence="1 2">
    <name type="scientific">Nitratidesulfovibrio vulgaris (strain DP4)</name>
    <name type="common">Desulfovibrio vulgaris</name>
    <dbReference type="NCBI Taxonomy" id="391774"/>
    <lineage>
        <taxon>Bacteria</taxon>
        <taxon>Pseudomonadati</taxon>
        <taxon>Thermodesulfobacteriota</taxon>
        <taxon>Desulfovibrionia</taxon>
        <taxon>Desulfovibrionales</taxon>
        <taxon>Desulfovibrionaceae</taxon>
        <taxon>Nitratidesulfovibrio</taxon>
    </lineage>
</organism>
<evidence type="ECO:0000313" key="2">
    <source>
        <dbReference type="Proteomes" id="UP000009173"/>
    </source>
</evidence>
<dbReference type="KEGG" id="dvl:Dvul_1075"/>
<protein>
    <submittedName>
        <fullName evidence="1">Uncharacterized protein</fullName>
    </submittedName>
</protein>
<gene>
    <name evidence="1" type="ordered locus">Dvul_1075</name>
</gene>
<dbReference type="Proteomes" id="UP000009173">
    <property type="component" value="Chromosome"/>
</dbReference>
<name>A0A0H3A6Y8_NITV4</name>
<dbReference type="RefSeq" id="WP_011792038.1">
    <property type="nucleotide sequence ID" value="NC_008751.1"/>
</dbReference>
<dbReference type="HOGENOM" id="CLU_2092916_0_0_7"/>